<dbReference type="KEGG" id="pchm:VFPPC_15063"/>
<protein>
    <submittedName>
        <fullName evidence="1">Uncharacterized protein</fullName>
    </submittedName>
</protein>
<dbReference type="EMBL" id="LSBJ02000001">
    <property type="protein sequence ID" value="OAQ72074.1"/>
    <property type="molecule type" value="Genomic_DNA"/>
</dbReference>
<organism evidence="1 2">
    <name type="scientific">Pochonia chlamydosporia 170</name>
    <dbReference type="NCBI Taxonomy" id="1380566"/>
    <lineage>
        <taxon>Eukaryota</taxon>
        <taxon>Fungi</taxon>
        <taxon>Dikarya</taxon>
        <taxon>Ascomycota</taxon>
        <taxon>Pezizomycotina</taxon>
        <taxon>Sordariomycetes</taxon>
        <taxon>Hypocreomycetidae</taxon>
        <taxon>Hypocreales</taxon>
        <taxon>Clavicipitaceae</taxon>
        <taxon>Pochonia</taxon>
    </lineage>
</organism>
<dbReference type="GeneID" id="28856810"/>
<name>A0A179G2J0_METCM</name>
<dbReference type="RefSeq" id="XP_018148157.1">
    <property type="nucleotide sequence ID" value="XM_018292816.1"/>
</dbReference>
<dbReference type="Proteomes" id="UP000078397">
    <property type="component" value="Unassembled WGS sequence"/>
</dbReference>
<evidence type="ECO:0000313" key="2">
    <source>
        <dbReference type="Proteomes" id="UP000078397"/>
    </source>
</evidence>
<reference evidence="1 2" key="1">
    <citation type="journal article" date="2016" name="PLoS Pathog.">
        <title>Biosynthesis of antibiotic leucinostatins in bio-control fungus Purpureocillium lilacinum and their inhibition on phytophthora revealed by genome mining.</title>
        <authorList>
            <person name="Wang G."/>
            <person name="Liu Z."/>
            <person name="Lin R."/>
            <person name="Li E."/>
            <person name="Mao Z."/>
            <person name="Ling J."/>
            <person name="Yang Y."/>
            <person name="Yin W.B."/>
            <person name="Xie B."/>
        </authorList>
    </citation>
    <scope>NUCLEOTIDE SEQUENCE [LARGE SCALE GENOMIC DNA]</scope>
    <source>
        <strain evidence="1">170</strain>
    </source>
</reference>
<accession>A0A179G2J0</accession>
<dbReference type="AlphaFoldDB" id="A0A179G2J0"/>
<gene>
    <name evidence="1" type="ORF">VFPPC_15063</name>
</gene>
<proteinExistence type="predicted"/>
<sequence>MRWMDGVLIACRNLLQPLRNQPESRQRLTLTKPRLIRQRTQTLVESTAVRWPDCHFGTIHRGGGAERGQFVQLIDHGQPGDDEPMGIPINTVCSNIGYIWYKIPTSHDCARHLLLQAGRLAANWTITKHSHINVAIRAAGPVVHCANSRQVLLLFLVSSADRNDCLEIPTFSVLTR</sequence>
<keyword evidence="2" id="KW-1185">Reference proteome</keyword>
<evidence type="ECO:0000313" key="1">
    <source>
        <dbReference type="EMBL" id="OAQ72074.1"/>
    </source>
</evidence>
<comment type="caution">
    <text evidence="1">The sequence shown here is derived from an EMBL/GenBank/DDBJ whole genome shotgun (WGS) entry which is preliminary data.</text>
</comment>